<dbReference type="InterPro" id="IPR000566">
    <property type="entry name" value="Lipocln_cytosolic_FA-bd_dom"/>
</dbReference>
<proteinExistence type="inferred from homology"/>
<reference evidence="10" key="1">
    <citation type="submission" date="2019-06" db="EMBL/GenBank/DDBJ databases">
        <authorList>
            <consortium name="Wellcome Sanger Institute Data Sharing"/>
        </authorList>
    </citation>
    <scope>NUCLEOTIDE SEQUENCE [LARGE SCALE GENOMIC DNA]</scope>
</reference>
<gene>
    <name evidence="10" type="primary">CRABP2</name>
    <name evidence="10" type="synonym">crabp2b</name>
</gene>
<evidence type="ECO:0000256" key="7">
    <source>
        <dbReference type="RuleBase" id="RU003696"/>
    </source>
</evidence>
<dbReference type="GO" id="GO:0048385">
    <property type="term" value="P:regulation of retinoic acid receptor signaling pathway"/>
    <property type="evidence" value="ECO:0007669"/>
    <property type="project" value="Ensembl"/>
</dbReference>
<protein>
    <recommendedName>
        <fullName evidence="3">Cellular retinoic acid-binding protein 1</fullName>
    </recommendedName>
    <alternativeName>
        <fullName evidence="6">Cellular retinoic acid-binding protein I</fullName>
    </alternativeName>
</protein>
<keyword evidence="4" id="KW-0845">Vitamin A</keyword>
<dbReference type="GO" id="GO:0021575">
    <property type="term" value="P:hindbrain morphogenesis"/>
    <property type="evidence" value="ECO:0007669"/>
    <property type="project" value="Ensembl"/>
</dbReference>
<dbReference type="PRINTS" id="PR00178">
    <property type="entry name" value="FATTYACIDBP"/>
</dbReference>
<sequence length="194" mass="21391">MNGSADAGRRSRFTNQLNQDRGRHGPPDDTRSALQLKFLFSAIVVLITVCVEMETEITDFSGKWKMKSSENFEELLKALGVNVFLRKIAVAAASSPSVEITQQGESLSIQTSTSVRTTHVSFTVGQSFNETTVDGRPCTSFPKWETSSKISCEQTLQKGDGPKTAWTRELTNDGELILTMSAGDVVCTRVYERE</sequence>
<name>A0A667ZKH0_9TELE</name>
<evidence type="ECO:0000313" key="11">
    <source>
        <dbReference type="Proteomes" id="UP000472263"/>
    </source>
</evidence>
<keyword evidence="7" id="KW-0813">Transport</keyword>
<comment type="function">
    <text evidence="1">Cytosolic CRABPs may regulate the access of retinoic acid to the nuclear retinoic acid receptors.</text>
</comment>
<dbReference type="Gene3D" id="2.40.128.20">
    <property type="match status" value="1"/>
</dbReference>
<evidence type="ECO:0000256" key="3">
    <source>
        <dbReference type="ARBA" id="ARBA00013592"/>
    </source>
</evidence>
<dbReference type="FunFam" id="2.40.128.20:FF:000001">
    <property type="entry name" value="Fatty acid-binding protein, adipocyte"/>
    <property type="match status" value="1"/>
</dbReference>
<evidence type="ECO:0000256" key="4">
    <source>
        <dbReference type="ARBA" id="ARBA00022893"/>
    </source>
</evidence>
<comment type="similarity">
    <text evidence="2 7">Belongs to the calycin superfamily. Fatty-acid binding protein (FABP) family.</text>
</comment>
<dbReference type="SUPFAM" id="SSF50814">
    <property type="entry name" value="Lipocalins"/>
    <property type="match status" value="1"/>
</dbReference>
<keyword evidence="5" id="KW-0683">Retinol-binding</keyword>
<evidence type="ECO:0000256" key="8">
    <source>
        <dbReference type="SAM" id="MobiDB-lite"/>
    </source>
</evidence>
<reference evidence="10" key="3">
    <citation type="submission" date="2025-09" db="UniProtKB">
        <authorList>
            <consortium name="Ensembl"/>
        </authorList>
    </citation>
    <scope>IDENTIFICATION</scope>
</reference>
<evidence type="ECO:0000259" key="9">
    <source>
        <dbReference type="PROSITE" id="PS00214"/>
    </source>
</evidence>
<dbReference type="Proteomes" id="UP000472263">
    <property type="component" value="Chromosome 11"/>
</dbReference>
<feature type="region of interest" description="Disordered" evidence="8">
    <location>
        <begin position="1"/>
        <end position="28"/>
    </location>
</feature>
<evidence type="ECO:0000256" key="1">
    <source>
        <dbReference type="ARBA" id="ARBA00003699"/>
    </source>
</evidence>
<dbReference type="InterPro" id="IPR000463">
    <property type="entry name" value="Fatty_acid-bd"/>
</dbReference>
<evidence type="ECO:0000256" key="6">
    <source>
        <dbReference type="ARBA" id="ARBA00030108"/>
    </source>
</evidence>
<dbReference type="InParanoid" id="A0A667ZKH0"/>
<dbReference type="InterPro" id="IPR031259">
    <property type="entry name" value="ILBP"/>
</dbReference>
<accession>A0A667ZKH0</accession>
<feature type="domain" description="Cytosolic fatty-acid binding proteins" evidence="9">
    <location>
        <begin position="62"/>
        <end position="79"/>
    </location>
</feature>
<organism evidence="10 11">
    <name type="scientific">Myripristis murdjan</name>
    <name type="common">pinecone soldierfish</name>
    <dbReference type="NCBI Taxonomy" id="586833"/>
    <lineage>
        <taxon>Eukaryota</taxon>
        <taxon>Metazoa</taxon>
        <taxon>Chordata</taxon>
        <taxon>Craniata</taxon>
        <taxon>Vertebrata</taxon>
        <taxon>Euteleostomi</taxon>
        <taxon>Actinopterygii</taxon>
        <taxon>Neopterygii</taxon>
        <taxon>Teleostei</taxon>
        <taxon>Neoteleostei</taxon>
        <taxon>Acanthomorphata</taxon>
        <taxon>Holocentriformes</taxon>
        <taxon>Holocentridae</taxon>
        <taxon>Myripristis</taxon>
    </lineage>
</organism>
<dbReference type="Ensembl" id="ENSMMDT00005042079.1">
    <property type="protein sequence ID" value="ENSMMDP00005041237.1"/>
    <property type="gene ID" value="ENSMMDG00005019059.1"/>
</dbReference>
<evidence type="ECO:0000256" key="5">
    <source>
        <dbReference type="ARBA" id="ARBA00023072"/>
    </source>
</evidence>
<dbReference type="PANTHER" id="PTHR11955">
    <property type="entry name" value="FATTY ACID BINDING PROTEIN"/>
    <property type="match status" value="1"/>
</dbReference>
<evidence type="ECO:0000256" key="2">
    <source>
        <dbReference type="ARBA" id="ARBA00008390"/>
    </source>
</evidence>
<reference evidence="10" key="2">
    <citation type="submission" date="2025-08" db="UniProtKB">
        <authorList>
            <consortium name="Ensembl"/>
        </authorList>
    </citation>
    <scope>IDENTIFICATION</scope>
</reference>
<dbReference type="InterPro" id="IPR012674">
    <property type="entry name" value="Calycin"/>
</dbReference>
<dbReference type="Pfam" id="PF00061">
    <property type="entry name" value="Lipocalin"/>
    <property type="match status" value="1"/>
</dbReference>
<dbReference type="GO" id="GO:0019841">
    <property type="term" value="F:retinol binding"/>
    <property type="evidence" value="ECO:0007669"/>
    <property type="project" value="UniProtKB-KW"/>
</dbReference>
<evidence type="ECO:0000313" key="10">
    <source>
        <dbReference type="Ensembl" id="ENSMMDP00005041237.1"/>
    </source>
</evidence>
<keyword evidence="11" id="KW-1185">Reference proteome</keyword>
<dbReference type="GeneTree" id="ENSGT00940000157619"/>
<dbReference type="GO" id="GO:0016918">
    <property type="term" value="F:retinal binding"/>
    <property type="evidence" value="ECO:0007669"/>
    <property type="project" value="UniProtKB-KW"/>
</dbReference>
<dbReference type="AlphaFoldDB" id="A0A667ZKH0"/>
<dbReference type="PROSITE" id="PS00214">
    <property type="entry name" value="FABP"/>
    <property type="match status" value="1"/>
</dbReference>